<dbReference type="EMBL" id="BMWD01000054">
    <property type="protein sequence ID" value="GGX98574.1"/>
    <property type="molecule type" value="Genomic_DNA"/>
</dbReference>
<proteinExistence type="predicted"/>
<reference evidence="1" key="1">
    <citation type="journal article" date="2014" name="Int. J. Syst. Evol. Microbiol.">
        <title>Complete genome sequence of Corynebacterium casei LMG S-19264T (=DSM 44701T), isolated from a smear-ripened cheese.</title>
        <authorList>
            <consortium name="US DOE Joint Genome Institute (JGI-PGF)"/>
            <person name="Walter F."/>
            <person name="Albersmeier A."/>
            <person name="Kalinowski J."/>
            <person name="Ruckert C."/>
        </authorList>
    </citation>
    <scope>NUCLEOTIDE SEQUENCE</scope>
    <source>
        <strain evidence="1">JCM 4956</strain>
    </source>
</reference>
<evidence type="ECO:0008006" key="3">
    <source>
        <dbReference type="Google" id="ProtNLM"/>
    </source>
</evidence>
<dbReference type="Pfam" id="PF17388">
    <property type="entry name" value="GP24_25"/>
    <property type="match status" value="1"/>
</dbReference>
<dbReference type="RefSeq" id="WP_190040210.1">
    <property type="nucleotide sequence ID" value="NZ_BMWD01000054.1"/>
</dbReference>
<gene>
    <name evidence="1" type="ORF">GCM10010515_75990</name>
</gene>
<sequence length="127" mass="13770">MAEATSIEALQAEAEEKYPGLPLELGGGKTVTLKNILRLSEIAQRNVIVLIDSLKSADPGDKAAEGTDYAADLERQKRIVRDLLLLVADDVAAIKDQVEEWDLGLLLLVMEKWQSVTQLPEASGSPS</sequence>
<dbReference type="Proteomes" id="UP000645555">
    <property type="component" value="Unassembled WGS sequence"/>
</dbReference>
<accession>A0A918U6L4</accession>
<reference evidence="1" key="2">
    <citation type="submission" date="2020-09" db="EMBL/GenBank/DDBJ databases">
        <authorList>
            <person name="Sun Q."/>
            <person name="Ohkuma M."/>
        </authorList>
    </citation>
    <scope>NUCLEOTIDE SEQUENCE</scope>
    <source>
        <strain evidence="1">JCM 4956</strain>
    </source>
</reference>
<dbReference type="InterPro" id="IPR020132">
    <property type="entry name" value="Gp24/Gp25"/>
</dbReference>
<organism evidence="1 2">
    <name type="scientific">Streptomyces fructofermentans</name>
    <dbReference type="NCBI Taxonomy" id="152141"/>
    <lineage>
        <taxon>Bacteria</taxon>
        <taxon>Bacillati</taxon>
        <taxon>Actinomycetota</taxon>
        <taxon>Actinomycetes</taxon>
        <taxon>Kitasatosporales</taxon>
        <taxon>Streptomycetaceae</taxon>
        <taxon>Streptomyces</taxon>
    </lineage>
</organism>
<protein>
    <recommendedName>
        <fullName evidence="3">Tail assembly chaperone</fullName>
    </recommendedName>
</protein>
<name>A0A918U6L4_9ACTN</name>
<dbReference type="AlphaFoldDB" id="A0A918U6L4"/>
<comment type="caution">
    <text evidence="1">The sequence shown here is derived from an EMBL/GenBank/DDBJ whole genome shotgun (WGS) entry which is preliminary data.</text>
</comment>
<evidence type="ECO:0000313" key="1">
    <source>
        <dbReference type="EMBL" id="GGX98574.1"/>
    </source>
</evidence>
<evidence type="ECO:0000313" key="2">
    <source>
        <dbReference type="Proteomes" id="UP000645555"/>
    </source>
</evidence>
<keyword evidence="2" id="KW-1185">Reference proteome</keyword>